<dbReference type="InterPro" id="IPR018164">
    <property type="entry name" value="Ala-tRNA-synth_IIc_N"/>
</dbReference>
<dbReference type="PROSITE" id="PS50860">
    <property type="entry name" value="AA_TRNA_LIGASE_II_ALA"/>
    <property type="match status" value="1"/>
</dbReference>
<organism evidence="6 7">
    <name type="scientific">Natronomonas aquatica</name>
    <dbReference type="NCBI Taxonomy" id="2841590"/>
    <lineage>
        <taxon>Archaea</taxon>
        <taxon>Methanobacteriati</taxon>
        <taxon>Methanobacteriota</taxon>
        <taxon>Stenosarchaea group</taxon>
        <taxon>Halobacteria</taxon>
        <taxon>Halobacteriales</taxon>
        <taxon>Natronomonadaceae</taxon>
        <taxon>Natronomonas</taxon>
    </lineage>
</organism>
<dbReference type="GO" id="GO:0005524">
    <property type="term" value="F:ATP binding"/>
    <property type="evidence" value="ECO:0007669"/>
    <property type="project" value="InterPro"/>
</dbReference>
<dbReference type="Gene3D" id="2.40.30.130">
    <property type="match status" value="1"/>
</dbReference>
<feature type="domain" description="Alanyl-transfer RNA synthetases family profile" evidence="5">
    <location>
        <begin position="1"/>
        <end position="241"/>
    </location>
</feature>
<evidence type="ECO:0000256" key="2">
    <source>
        <dbReference type="ARBA" id="ARBA00004496"/>
    </source>
</evidence>
<gene>
    <name evidence="6" type="ORF">KM295_02900</name>
</gene>
<dbReference type="EMBL" id="JAHLKM010000002">
    <property type="protein sequence ID" value="MCQ4332449.1"/>
    <property type="molecule type" value="Genomic_DNA"/>
</dbReference>
<dbReference type="InterPro" id="IPR009000">
    <property type="entry name" value="Transl_B-barrel_sf"/>
</dbReference>
<comment type="subcellular location">
    <subcellularLocation>
        <location evidence="2">Cytoplasm</location>
    </subcellularLocation>
</comment>
<evidence type="ECO:0000313" key="6">
    <source>
        <dbReference type="EMBL" id="MCQ4332449.1"/>
    </source>
</evidence>
<dbReference type="GO" id="GO:0005737">
    <property type="term" value="C:cytoplasm"/>
    <property type="evidence" value="ECO:0007669"/>
    <property type="project" value="UniProtKB-SubCell"/>
</dbReference>
<dbReference type="InterPro" id="IPR018163">
    <property type="entry name" value="Thr/Ala-tRNA-synth_IIc_edit"/>
</dbReference>
<accession>A0A9R1CP62</accession>
<dbReference type="Proteomes" id="UP001139494">
    <property type="component" value="Unassembled WGS sequence"/>
</dbReference>
<dbReference type="Gene3D" id="3.30.980.10">
    <property type="entry name" value="Threonyl-trna Synthetase, Chain A, domain 2"/>
    <property type="match status" value="1"/>
</dbReference>
<proteinExistence type="predicted"/>
<dbReference type="PANTHER" id="PTHR43462">
    <property type="entry name" value="ALANYL-TRNA EDITING PROTEIN"/>
    <property type="match status" value="1"/>
</dbReference>
<dbReference type="GO" id="GO:0006419">
    <property type="term" value="P:alanyl-tRNA aminoacylation"/>
    <property type="evidence" value="ECO:0007669"/>
    <property type="project" value="InterPro"/>
</dbReference>
<dbReference type="PANTHER" id="PTHR43462:SF1">
    <property type="entry name" value="ALANYL-TRNA EDITING PROTEIN AARSD1"/>
    <property type="match status" value="1"/>
</dbReference>
<dbReference type="GO" id="GO:0004813">
    <property type="term" value="F:alanine-tRNA ligase activity"/>
    <property type="evidence" value="ECO:0007669"/>
    <property type="project" value="InterPro"/>
</dbReference>
<evidence type="ECO:0000256" key="3">
    <source>
        <dbReference type="ARBA" id="ARBA00022723"/>
    </source>
</evidence>
<dbReference type="RefSeq" id="WP_256028374.1">
    <property type="nucleotide sequence ID" value="NZ_JAHLKM010000002.1"/>
</dbReference>
<dbReference type="Pfam" id="PF01411">
    <property type="entry name" value="tRNA-synt_2c"/>
    <property type="match status" value="1"/>
</dbReference>
<comment type="cofactor">
    <cofactor evidence="1">
        <name>Zn(2+)</name>
        <dbReference type="ChEBI" id="CHEBI:29105"/>
    </cofactor>
</comment>
<comment type="caution">
    <text evidence="6">The sequence shown here is derived from an EMBL/GenBank/DDBJ whole genome shotgun (WGS) entry which is preliminary data.</text>
</comment>
<evidence type="ECO:0000313" key="7">
    <source>
        <dbReference type="Proteomes" id="UP001139494"/>
    </source>
</evidence>
<keyword evidence="3" id="KW-0479">Metal-binding</keyword>
<keyword evidence="7" id="KW-1185">Reference proteome</keyword>
<dbReference type="GO" id="GO:0002161">
    <property type="term" value="F:aminoacyl-tRNA deacylase activity"/>
    <property type="evidence" value="ECO:0007669"/>
    <property type="project" value="UniProtKB-ARBA"/>
</dbReference>
<dbReference type="SUPFAM" id="SSF50447">
    <property type="entry name" value="Translation proteins"/>
    <property type="match status" value="1"/>
</dbReference>
<name>A0A9R1CP62_9EURY</name>
<dbReference type="InterPro" id="IPR018165">
    <property type="entry name" value="Ala-tRNA-synth_IIc_core"/>
</dbReference>
<dbReference type="Pfam" id="PF07973">
    <property type="entry name" value="tRNA_SAD"/>
    <property type="match status" value="1"/>
</dbReference>
<dbReference type="SUPFAM" id="SSF55186">
    <property type="entry name" value="ThrRS/AlaRS common domain"/>
    <property type="match status" value="1"/>
</dbReference>
<evidence type="ECO:0000259" key="5">
    <source>
        <dbReference type="PROSITE" id="PS50860"/>
    </source>
</evidence>
<dbReference type="InterPro" id="IPR051335">
    <property type="entry name" value="Alanyl-tRNA_Editing_Enzymes"/>
</dbReference>
<reference evidence="6" key="1">
    <citation type="journal article" date="2023" name="Front. Microbiol.">
        <title>Genomic-based phylogenetic and metabolic analyses of the genus Natronomonas, and description of Natronomonas aquatica sp. nov.</title>
        <authorList>
            <person name="Garcia-Roldan A."/>
            <person name="Duran-Viseras A."/>
            <person name="de la Haba R.R."/>
            <person name="Corral P."/>
            <person name="Sanchez-Porro C."/>
            <person name="Ventosa A."/>
        </authorList>
    </citation>
    <scope>NUCLEOTIDE SEQUENCE</scope>
    <source>
        <strain evidence="6">F2-12</strain>
    </source>
</reference>
<dbReference type="InterPro" id="IPR012947">
    <property type="entry name" value="tRNA_SAD"/>
</dbReference>
<dbReference type="SMART" id="SM00863">
    <property type="entry name" value="tRNA_SAD"/>
    <property type="match status" value="1"/>
</dbReference>
<protein>
    <submittedName>
        <fullName evidence="6">Alanyl-tRNA editing protein</fullName>
    </submittedName>
</protein>
<dbReference type="GO" id="GO:0003676">
    <property type="term" value="F:nucleic acid binding"/>
    <property type="evidence" value="ECO:0007669"/>
    <property type="project" value="InterPro"/>
</dbReference>
<evidence type="ECO:0000256" key="4">
    <source>
        <dbReference type="ARBA" id="ARBA00022833"/>
    </source>
</evidence>
<dbReference type="AlphaFoldDB" id="A0A9R1CP62"/>
<sequence length="241" mass="26623">MSELLYLPDADDVTAFEATVTEATPAYIVLDGTYFYPEGGGQPADRGRIAWDGGETGVSGVRKSHGDVRHEIGDVSGTLPEPGTTVEGEIDAERRRKLTRMHTAQHVVSRVVLNEYGATTAGNQIYPDRSRIDFEPADFDDADVASIERRSNEAIERDLPVRKANRDRERVEREVDEGRALLDLIPESVDPLRVVEIEGFDMCPCGGTHVDSLGEIGRLEITDVVSKGEETERIEFELHEG</sequence>
<evidence type="ECO:0000256" key="1">
    <source>
        <dbReference type="ARBA" id="ARBA00001947"/>
    </source>
</evidence>
<dbReference type="GO" id="GO:0046872">
    <property type="term" value="F:metal ion binding"/>
    <property type="evidence" value="ECO:0007669"/>
    <property type="project" value="UniProtKB-KW"/>
</dbReference>
<keyword evidence="4" id="KW-0862">Zinc</keyword>